<accession>A0ABP1G6G1</accession>
<proteinExistence type="predicted"/>
<dbReference type="PANTHER" id="PTHR36740">
    <property type="entry name" value="PRC DOMAIN-CONTAINING PROTEIN"/>
    <property type="match status" value="1"/>
</dbReference>
<feature type="compositionally biased region" description="Basic and acidic residues" evidence="1">
    <location>
        <begin position="11"/>
        <end position="20"/>
    </location>
</feature>
<evidence type="ECO:0000313" key="2">
    <source>
        <dbReference type="EMBL" id="CAL5227856.1"/>
    </source>
</evidence>
<feature type="compositionally biased region" description="Basic and acidic residues" evidence="1">
    <location>
        <begin position="283"/>
        <end position="295"/>
    </location>
</feature>
<reference evidence="2 3" key="1">
    <citation type="submission" date="2024-06" db="EMBL/GenBank/DDBJ databases">
        <authorList>
            <person name="Kraege A."/>
            <person name="Thomma B."/>
        </authorList>
    </citation>
    <scope>NUCLEOTIDE SEQUENCE [LARGE SCALE GENOMIC DNA]</scope>
</reference>
<dbReference type="InterPro" id="IPR011033">
    <property type="entry name" value="PRC_barrel-like_sf"/>
</dbReference>
<feature type="region of interest" description="Disordered" evidence="1">
    <location>
        <begin position="258"/>
        <end position="529"/>
    </location>
</feature>
<dbReference type="EMBL" id="CAXHTA020000017">
    <property type="protein sequence ID" value="CAL5227856.1"/>
    <property type="molecule type" value="Genomic_DNA"/>
</dbReference>
<feature type="compositionally biased region" description="Basic and acidic residues" evidence="1">
    <location>
        <begin position="375"/>
        <end position="384"/>
    </location>
</feature>
<feature type="region of interest" description="Disordered" evidence="1">
    <location>
        <begin position="1"/>
        <end position="28"/>
    </location>
</feature>
<name>A0ABP1G6G1_9CHLO</name>
<comment type="caution">
    <text evidence="2">The sequence shown here is derived from an EMBL/GenBank/DDBJ whole genome shotgun (WGS) entry which is preliminary data.</text>
</comment>
<feature type="compositionally biased region" description="Polar residues" evidence="1">
    <location>
        <begin position="400"/>
        <end position="417"/>
    </location>
</feature>
<evidence type="ECO:0000313" key="3">
    <source>
        <dbReference type="Proteomes" id="UP001497392"/>
    </source>
</evidence>
<keyword evidence="3" id="KW-1185">Reference proteome</keyword>
<organism evidence="2 3">
    <name type="scientific">Coccomyxa viridis</name>
    <dbReference type="NCBI Taxonomy" id="1274662"/>
    <lineage>
        <taxon>Eukaryota</taxon>
        <taxon>Viridiplantae</taxon>
        <taxon>Chlorophyta</taxon>
        <taxon>core chlorophytes</taxon>
        <taxon>Trebouxiophyceae</taxon>
        <taxon>Trebouxiophyceae incertae sedis</taxon>
        <taxon>Coccomyxaceae</taxon>
        <taxon>Coccomyxa</taxon>
    </lineage>
</organism>
<dbReference type="Proteomes" id="UP001497392">
    <property type="component" value="Unassembled WGS sequence"/>
</dbReference>
<sequence length="529" mass="58572">MMGATPAAPQQEDRMPERRQLYSQSTPAQLRTLSRSQVVDKQVITRTSGLQLGIISHFLIDPRTATVVYLSLRAKGLGGQDMGMVPLSALTQIGDVVLVHDESAVVDDALRTRGLVKLVGHSVQSYDGTPLGKVRDFAFSPDSGQITHLSYDSLGLPTVPEALLNVYEVDMDSVLELRSGLVVLRRGAERSTILVSSGILGYAFDKIQEVFDSLKGSDMGDELYVEGMDDAFLEWRAQHGQEWARYYGLTELPSSRAQVDSMTARTRNMLPPPRQAAQLLSREAPRSTPLRDPRTQRQPYSEAGVAPRRQSRLSSRPAQQPEASTSASVPILDTRPLPAYRRRDADGGLGERPAPDEQPQEAQSGIPFEQFVVREPFRARRLELEPSGPPNQPQYAPASARSQQLEYSSDRNGSSDQRIPPRQSNNSGWSQSQQPGQAESRDPARQSTRGGSGLPRRVRSTARGGMPDQAWPATSGAAADVQGAAKSEAERMQEADRLAQIRRDLPDWRQERDAPLYNTPYKEYRLRRH</sequence>
<gene>
    <name evidence="2" type="primary">g10890</name>
    <name evidence="2" type="ORF">VP750_LOCUS9762</name>
</gene>
<dbReference type="SUPFAM" id="SSF50346">
    <property type="entry name" value="PRC-barrel domain"/>
    <property type="match status" value="2"/>
</dbReference>
<feature type="compositionally biased region" description="Low complexity" evidence="1">
    <location>
        <begin position="423"/>
        <end position="437"/>
    </location>
</feature>
<feature type="compositionally biased region" description="Basic and acidic residues" evidence="1">
    <location>
        <begin position="487"/>
        <end position="514"/>
    </location>
</feature>
<dbReference type="PANTHER" id="PTHR36740:SF1">
    <property type="entry name" value="PRC-BARREL DOMAIN-CONTAINING PROTEIN"/>
    <property type="match status" value="1"/>
</dbReference>
<protein>
    <submittedName>
        <fullName evidence="2">G10890 protein</fullName>
    </submittedName>
</protein>
<dbReference type="Gene3D" id="2.30.30.240">
    <property type="entry name" value="PRC-barrel domain"/>
    <property type="match status" value="1"/>
</dbReference>
<feature type="compositionally biased region" description="Polar residues" evidence="1">
    <location>
        <begin position="312"/>
        <end position="328"/>
    </location>
</feature>
<evidence type="ECO:0000256" key="1">
    <source>
        <dbReference type="SAM" id="MobiDB-lite"/>
    </source>
</evidence>